<name>A0A1V2H8R8_9PROT</name>
<organism evidence="1 2">
    <name type="scientific">Teichococcus deserti</name>
    <dbReference type="NCBI Taxonomy" id="1817963"/>
    <lineage>
        <taxon>Bacteria</taxon>
        <taxon>Pseudomonadati</taxon>
        <taxon>Pseudomonadota</taxon>
        <taxon>Alphaproteobacteria</taxon>
        <taxon>Acetobacterales</taxon>
        <taxon>Roseomonadaceae</taxon>
        <taxon>Roseomonas</taxon>
    </lineage>
</organism>
<dbReference type="Proteomes" id="UP000188879">
    <property type="component" value="Unassembled WGS sequence"/>
</dbReference>
<sequence length="81" mass="9158">MTVESAAPGGAPVRLQCGGRVYRVLAALGPERLKPEWWGEDLNRPIRNYYRVQTAEGPRLWICRLREAGAAPRWFLHGELA</sequence>
<dbReference type="EMBL" id="MLCO01000001">
    <property type="protein sequence ID" value="ONG59152.1"/>
    <property type="molecule type" value="Genomic_DNA"/>
</dbReference>
<accession>A0A1V2H8R8</accession>
<evidence type="ECO:0008006" key="3">
    <source>
        <dbReference type="Google" id="ProtNLM"/>
    </source>
</evidence>
<reference evidence="1 2" key="1">
    <citation type="submission" date="2016-10" db="EMBL/GenBank/DDBJ databases">
        <title>Draft Genome sequence of Roseomonas sp. strain M3.</title>
        <authorList>
            <person name="Subhash Y."/>
            <person name="Lee S."/>
        </authorList>
    </citation>
    <scope>NUCLEOTIDE SEQUENCE [LARGE SCALE GENOMIC DNA]</scope>
    <source>
        <strain evidence="1 2">M3</strain>
    </source>
</reference>
<evidence type="ECO:0000313" key="1">
    <source>
        <dbReference type="EMBL" id="ONG59152.1"/>
    </source>
</evidence>
<dbReference type="RefSeq" id="WP_076955379.1">
    <property type="nucleotide sequence ID" value="NZ_MLCO01000001.1"/>
</dbReference>
<protein>
    <recommendedName>
        <fullName evidence="3">Nucleotidyltransferase</fullName>
    </recommendedName>
</protein>
<proteinExistence type="predicted"/>
<keyword evidence="2" id="KW-1185">Reference proteome</keyword>
<gene>
    <name evidence="1" type="ORF">BKE38_00315</name>
</gene>
<comment type="caution">
    <text evidence="1">The sequence shown here is derived from an EMBL/GenBank/DDBJ whole genome shotgun (WGS) entry which is preliminary data.</text>
</comment>
<dbReference type="AlphaFoldDB" id="A0A1V2H8R8"/>
<dbReference type="OrthoDB" id="9788640at2"/>
<evidence type="ECO:0000313" key="2">
    <source>
        <dbReference type="Proteomes" id="UP000188879"/>
    </source>
</evidence>